<dbReference type="PATRIC" id="fig|251724.3.peg.5669"/>
<comment type="caution">
    <text evidence="1">The sequence shown here is derived from an EMBL/GenBank/DDBJ whole genome shotgun (WGS) entry which is preliminary data.</text>
</comment>
<dbReference type="Proteomes" id="UP000050469">
    <property type="component" value="Unassembled WGS sequence"/>
</dbReference>
<accession>A0A0P9TBW3</accession>
<sequence>MRVFLIISCFSCAVGCTQKQQLPADVTGDLVPINKSQVIDYER</sequence>
<organism evidence="1 2">
    <name type="scientific">Pseudomonas amygdali pv. photiniae</name>
    <dbReference type="NCBI Taxonomy" id="251724"/>
    <lineage>
        <taxon>Bacteria</taxon>
        <taxon>Pseudomonadati</taxon>
        <taxon>Pseudomonadota</taxon>
        <taxon>Gammaproteobacteria</taxon>
        <taxon>Pseudomonadales</taxon>
        <taxon>Pseudomonadaceae</taxon>
        <taxon>Pseudomonas</taxon>
        <taxon>Pseudomonas amygdali</taxon>
    </lineage>
</organism>
<protein>
    <submittedName>
        <fullName evidence="1">Preprotein translocase subunit Tim44</fullName>
    </submittedName>
</protein>
<gene>
    <name evidence="1" type="ORF">ALO53_200006</name>
</gene>
<evidence type="ECO:0000313" key="1">
    <source>
        <dbReference type="EMBL" id="KPX54416.1"/>
    </source>
</evidence>
<reference evidence="1 2" key="1">
    <citation type="submission" date="2015-09" db="EMBL/GenBank/DDBJ databases">
        <title>Genome announcement of multiple Pseudomonas syringae strains.</title>
        <authorList>
            <person name="Thakur S."/>
            <person name="Wang P.W."/>
            <person name="Gong Y."/>
            <person name="Weir B.S."/>
            <person name="Guttman D.S."/>
        </authorList>
    </citation>
    <scope>NUCLEOTIDE SEQUENCE [LARGE SCALE GENOMIC DNA]</scope>
    <source>
        <strain evidence="1 2">ICMP7840</strain>
    </source>
</reference>
<name>A0A0P9TBW3_PSEA0</name>
<proteinExistence type="predicted"/>
<dbReference type="EMBL" id="LJQO01000599">
    <property type="protein sequence ID" value="KPX54416.1"/>
    <property type="molecule type" value="Genomic_DNA"/>
</dbReference>
<evidence type="ECO:0000313" key="2">
    <source>
        <dbReference type="Proteomes" id="UP000050469"/>
    </source>
</evidence>
<dbReference type="AlphaFoldDB" id="A0A0P9TBW3"/>